<comment type="caution">
    <text evidence="1">The sequence shown here is derived from an EMBL/GenBank/DDBJ whole genome shotgun (WGS) entry which is preliminary data.</text>
</comment>
<reference evidence="1 2" key="2">
    <citation type="submission" date="2008-10" db="EMBL/GenBank/DDBJ databases">
        <authorList>
            <person name="Fulton L."/>
            <person name="Clifton S."/>
            <person name="Fulton B."/>
            <person name="Xu J."/>
            <person name="Minx P."/>
            <person name="Pepin K.H."/>
            <person name="Johnson M."/>
            <person name="Bhonagiri V."/>
            <person name="Nash W.E."/>
            <person name="Mardis E.R."/>
            <person name="Wilson R.K."/>
        </authorList>
    </citation>
    <scope>NUCLEOTIDE SEQUENCE [LARGE SCALE GENOMIC DNA]</scope>
    <source>
        <strain evidence="1 2">DSM 16992</strain>
    </source>
</reference>
<accession>B6XVI7</accession>
<protein>
    <submittedName>
        <fullName evidence="1">Uncharacterized protein</fullName>
    </submittedName>
</protein>
<reference evidence="1 2" key="1">
    <citation type="submission" date="2008-10" db="EMBL/GenBank/DDBJ databases">
        <title>Draft genome sequence of Bifidobacterium catenulatum (DSM 16992).</title>
        <authorList>
            <person name="Sudarsanam P."/>
            <person name="Ley R."/>
            <person name="Guruge J."/>
            <person name="Turnbaugh P.J."/>
            <person name="Mahowald M."/>
            <person name="Liep D."/>
            <person name="Gordon J."/>
        </authorList>
    </citation>
    <scope>NUCLEOTIDE SEQUENCE [LARGE SCALE GENOMIC DNA]</scope>
    <source>
        <strain evidence="1 2">DSM 16992</strain>
    </source>
</reference>
<dbReference type="EMBL" id="ABXY01000016">
    <property type="protein sequence ID" value="EEB21387.1"/>
    <property type="molecule type" value="Genomic_DNA"/>
</dbReference>
<evidence type="ECO:0000313" key="1">
    <source>
        <dbReference type="EMBL" id="EEB21387.1"/>
    </source>
</evidence>
<sequence>MASIPGILCQPAFQALPGRVSQMPHHLGRGHRRGEVQLHRALPFFGTEHTKILSLSLQENVRSPLSKQSLGWIHSWYNTDKVREWLHLYL</sequence>
<dbReference type="Proteomes" id="UP000003882">
    <property type="component" value="Unassembled WGS sequence"/>
</dbReference>
<evidence type="ECO:0000313" key="2">
    <source>
        <dbReference type="Proteomes" id="UP000003882"/>
    </source>
</evidence>
<name>B6XVI7_9BIFI</name>
<organism evidence="1 2">
    <name type="scientific">Bifidobacterium catenulatum DSM 16992 = JCM 1194 = LMG 11043</name>
    <dbReference type="NCBI Taxonomy" id="566552"/>
    <lineage>
        <taxon>Bacteria</taxon>
        <taxon>Bacillati</taxon>
        <taxon>Actinomycetota</taxon>
        <taxon>Actinomycetes</taxon>
        <taxon>Bifidobacteriales</taxon>
        <taxon>Bifidobacteriaceae</taxon>
        <taxon>Bifidobacterium</taxon>
    </lineage>
</organism>
<proteinExistence type="predicted"/>
<gene>
    <name evidence="1" type="ORF">BIFCAT_01216</name>
</gene>
<dbReference type="AlphaFoldDB" id="B6XVI7"/>